<feature type="compositionally biased region" description="Low complexity" evidence="1">
    <location>
        <begin position="306"/>
        <end position="337"/>
    </location>
</feature>
<feature type="compositionally biased region" description="Low complexity" evidence="1">
    <location>
        <begin position="164"/>
        <end position="181"/>
    </location>
</feature>
<proteinExistence type="predicted"/>
<reference evidence="2 3" key="1">
    <citation type="journal article" date="2012" name="Proc. Natl. Acad. Sci. U.S.A.">
        <title>Comparative genomics of Ceriporiopsis subvermispora and Phanerochaete chrysosporium provide insight into selective ligninolysis.</title>
        <authorList>
            <person name="Fernandez-Fueyo E."/>
            <person name="Ruiz-Duenas F.J."/>
            <person name="Ferreira P."/>
            <person name="Floudas D."/>
            <person name="Hibbett D.S."/>
            <person name="Canessa P."/>
            <person name="Larrondo L.F."/>
            <person name="James T.Y."/>
            <person name="Seelenfreund D."/>
            <person name="Lobos S."/>
            <person name="Polanco R."/>
            <person name="Tello M."/>
            <person name="Honda Y."/>
            <person name="Watanabe T."/>
            <person name="Watanabe T."/>
            <person name="Ryu J.S."/>
            <person name="Kubicek C.P."/>
            <person name="Schmoll M."/>
            <person name="Gaskell J."/>
            <person name="Hammel K.E."/>
            <person name="St John F.J."/>
            <person name="Vanden Wymelenberg A."/>
            <person name="Sabat G."/>
            <person name="Splinter BonDurant S."/>
            <person name="Syed K."/>
            <person name="Yadav J.S."/>
            <person name="Doddapaneni H."/>
            <person name="Subramanian V."/>
            <person name="Lavin J.L."/>
            <person name="Oguiza J.A."/>
            <person name="Perez G."/>
            <person name="Pisabarro A.G."/>
            <person name="Ramirez L."/>
            <person name="Santoyo F."/>
            <person name="Master E."/>
            <person name="Coutinho P.M."/>
            <person name="Henrissat B."/>
            <person name="Lombard V."/>
            <person name="Magnuson J.K."/>
            <person name="Kuees U."/>
            <person name="Hori C."/>
            <person name="Igarashi K."/>
            <person name="Samejima M."/>
            <person name="Held B.W."/>
            <person name="Barry K.W."/>
            <person name="LaButti K.M."/>
            <person name="Lapidus A."/>
            <person name="Lindquist E.A."/>
            <person name="Lucas S.M."/>
            <person name="Riley R."/>
            <person name="Salamov A.A."/>
            <person name="Hoffmeister D."/>
            <person name="Schwenk D."/>
            <person name="Hadar Y."/>
            <person name="Yarden O."/>
            <person name="de Vries R.P."/>
            <person name="Wiebenga A."/>
            <person name="Stenlid J."/>
            <person name="Eastwood D."/>
            <person name="Grigoriev I.V."/>
            <person name="Berka R.M."/>
            <person name="Blanchette R.A."/>
            <person name="Kersten P."/>
            <person name="Martinez A.T."/>
            <person name="Vicuna R."/>
            <person name="Cullen D."/>
        </authorList>
    </citation>
    <scope>NUCLEOTIDE SEQUENCE [LARGE SCALE GENOMIC DNA]</scope>
    <source>
        <strain evidence="2 3">B</strain>
    </source>
</reference>
<gene>
    <name evidence="2" type="ORF">CERSUDRAFT_115769</name>
</gene>
<feature type="compositionally biased region" description="Pro residues" evidence="1">
    <location>
        <begin position="294"/>
        <end position="305"/>
    </location>
</feature>
<protein>
    <submittedName>
        <fullName evidence="2">Uncharacterized protein</fullName>
    </submittedName>
</protein>
<feature type="compositionally biased region" description="Basic residues" evidence="1">
    <location>
        <begin position="426"/>
        <end position="442"/>
    </location>
</feature>
<dbReference type="EMBL" id="KB445799">
    <property type="protein sequence ID" value="EMD35839.1"/>
    <property type="molecule type" value="Genomic_DNA"/>
</dbReference>
<keyword evidence="3" id="KW-1185">Reference proteome</keyword>
<dbReference type="STRING" id="914234.M2PI94"/>
<evidence type="ECO:0000313" key="3">
    <source>
        <dbReference type="Proteomes" id="UP000016930"/>
    </source>
</evidence>
<organism evidence="2 3">
    <name type="scientific">Ceriporiopsis subvermispora (strain B)</name>
    <name type="common">White-rot fungus</name>
    <name type="synonym">Gelatoporia subvermispora</name>
    <dbReference type="NCBI Taxonomy" id="914234"/>
    <lineage>
        <taxon>Eukaryota</taxon>
        <taxon>Fungi</taxon>
        <taxon>Dikarya</taxon>
        <taxon>Basidiomycota</taxon>
        <taxon>Agaricomycotina</taxon>
        <taxon>Agaricomycetes</taxon>
        <taxon>Polyporales</taxon>
        <taxon>Gelatoporiaceae</taxon>
        <taxon>Gelatoporia</taxon>
    </lineage>
</organism>
<name>M2PI94_CERS8</name>
<dbReference type="AlphaFoldDB" id="M2PI94"/>
<dbReference type="OrthoDB" id="2804753at2759"/>
<evidence type="ECO:0000256" key="1">
    <source>
        <dbReference type="SAM" id="MobiDB-lite"/>
    </source>
</evidence>
<dbReference type="HOGENOM" id="CLU_489150_0_0_1"/>
<accession>M2PI94</accession>
<sequence length="557" mass="61773">MEFSLARPTHSHHRHLRRDRLDGCWCHQRGNRDARGSSAQIAPIAEGQAPPDPLALLVEAPWSIGEVLLLLDVVSHFPPSIFGWARIADAYNYALMERSLQEWFAATGTEVDAEDAWMLKAEQRYIARQFQRMHADRTRDASQKAAAEPAIPPTYADVLRRRLQPQPKEQQQPQQGQPQQQGRPHPFCLKVAHRPPLTFPSDLAYVYEAIAEYRAKQQTSANAAGSNEQLADLLRVLYMELNPHFPLRSPWECWHRWCVPYVPSSSDEQKAKMRGEGVSLKDLKDKALKRADQRPPPSPVSPSPVSPSEASSSASPTVSVSHPPTASSSDASPVSPSETRRPKIHPILGNLLAPDVVPPPGTYSDAPGVKRDADSKYDPTGVMKVFTLTTVCDAEPFKAEHGALRSNRIVSEASQLLKGVQEPLTHKPKKGRKVARGKKAEKKQHPNVPVGTFGSHERPGIRTWFENAAVNRAALGRVFGEGSDGPWRKMDTAIAELGPKENAASDSRTQDEQPTDDDDSGGPWLPVHLKKMRVPPAPEWRQARYGSKADSRKRSKD</sequence>
<feature type="compositionally biased region" description="Basic and acidic residues" evidence="1">
    <location>
        <begin position="547"/>
        <end position="557"/>
    </location>
</feature>
<evidence type="ECO:0000313" key="2">
    <source>
        <dbReference type="EMBL" id="EMD35839.1"/>
    </source>
</evidence>
<feature type="region of interest" description="Disordered" evidence="1">
    <location>
        <begin position="164"/>
        <end position="191"/>
    </location>
</feature>
<feature type="region of interest" description="Disordered" evidence="1">
    <location>
        <begin position="288"/>
        <end position="375"/>
    </location>
</feature>
<feature type="region of interest" description="Disordered" evidence="1">
    <location>
        <begin position="426"/>
        <end position="455"/>
    </location>
</feature>
<dbReference type="Proteomes" id="UP000016930">
    <property type="component" value="Unassembled WGS sequence"/>
</dbReference>
<feature type="region of interest" description="Disordered" evidence="1">
    <location>
        <begin position="497"/>
        <end position="557"/>
    </location>
</feature>